<evidence type="ECO:0000256" key="3">
    <source>
        <dbReference type="SAM" id="SignalP"/>
    </source>
</evidence>
<feature type="transmembrane region" description="Helical" evidence="2">
    <location>
        <begin position="210"/>
        <end position="237"/>
    </location>
</feature>
<keyword evidence="2" id="KW-0812">Transmembrane</keyword>
<dbReference type="EMBL" id="MCFE01000518">
    <property type="protein sequence ID" value="ORX88571.1"/>
    <property type="molecule type" value="Genomic_DNA"/>
</dbReference>
<evidence type="ECO:0000313" key="5">
    <source>
        <dbReference type="Proteomes" id="UP000193498"/>
    </source>
</evidence>
<name>A0A1Y1XS48_9FUNG</name>
<protein>
    <recommendedName>
        <fullName evidence="6">Mid2 domain-containing protein</fullName>
    </recommendedName>
</protein>
<feature type="chain" id="PRO_5012914713" description="Mid2 domain-containing protein" evidence="3">
    <location>
        <begin position="28"/>
        <end position="374"/>
    </location>
</feature>
<dbReference type="AlphaFoldDB" id="A0A1Y1XS48"/>
<sequence>MRLKCPKIPSCYLLLCFTLVFLDVVCAKSVLSNGVSLVARDELTEPCGPDVYCLPKTNDTWVMGSTGTLRWNQKYTTFLVQGFVDVRLYEMTDPRNPVLDWLNIPNGEGYLTVFLNDTKIFPPVANRPFNTTAERKYQYLVTAHGYPITGQQRSPIFNIIDPPSADNVSPASAANPTTLSTPGSTGQTEQSDGSQPRPQIMDTNSSSGRLSAGAIVGVSIGCVIAGVLAATALFVIVRRKQSTTKRGSLNEKPLVPPFNPFSDNNNFSTTTIEDSTHSTKSPICNMEDASRSSLRLTVKDAQMIADTYRRLLRKPSWNSSDLEELTTQNSYSDELLRRELEAEGHGVKQVSTGPAIVVTPEDELIRKSSVKRDT</sequence>
<feature type="region of interest" description="Disordered" evidence="1">
    <location>
        <begin position="159"/>
        <end position="206"/>
    </location>
</feature>
<dbReference type="Proteomes" id="UP000193498">
    <property type="component" value="Unassembled WGS sequence"/>
</dbReference>
<dbReference type="STRING" id="1314790.A0A1Y1XS48"/>
<keyword evidence="2" id="KW-0472">Membrane</keyword>
<organism evidence="4 5">
    <name type="scientific">Basidiobolus meristosporus CBS 931.73</name>
    <dbReference type="NCBI Taxonomy" id="1314790"/>
    <lineage>
        <taxon>Eukaryota</taxon>
        <taxon>Fungi</taxon>
        <taxon>Fungi incertae sedis</taxon>
        <taxon>Zoopagomycota</taxon>
        <taxon>Entomophthoromycotina</taxon>
        <taxon>Basidiobolomycetes</taxon>
        <taxon>Basidiobolales</taxon>
        <taxon>Basidiobolaceae</taxon>
        <taxon>Basidiobolus</taxon>
    </lineage>
</organism>
<reference evidence="4 5" key="1">
    <citation type="submission" date="2016-07" db="EMBL/GenBank/DDBJ databases">
        <title>Pervasive Adenine N6-methylation of Active Genes in Fungi.</title>
        <authorList>
            <consortium name="DOE Joint Genome Institute"/>
            <person name="Mondo S.J."/>
            <person name="Dannebaum R.O."/>
            <person name="Kuo R.C."/>
            <person name="Labutti K."/>
            <person name="Haridas S."/>
            <person name="Kuo A."/>
            <person name="Salamov A."/>
            <person name="Ahrendt S.R."/>
            <person name="Lipzen A."/>
            <person name="Sullivan W."/>
            <person name="Andreopoulos W.B."/>
            <person name="Clum A."/>
            <person name="Lindquist E."/>
            <person name="Daum C."/>
            <person name="Ramamoorthy G.K."/>
            <person name="Gryganskyi A."/>
            <person name="Culley D."/>
            <person name="Magnuson J.K."/>
            <person name="James T.Y."/>
            <person name="O'Malley M.A."/>
            <person name="Stajich J.E."/>
            <person name="Spatafora J.W."/>
            <person name="Visel A."/>
            <person name="Grigoriev I.V."/>
        </authorList>
    </citation>
    <scope>NUCLEOTIDE SEQUENCE [LARGE SCALE GENOMIC DNA]</scope>
    <source>
        <strain evidence="4 5">CBS 931.73</strain>
    </source>
</reference>
<keyword evidence="5" id="KW-1185">Reference proteome</keyword>
<comment type="caution">
    <text evidence="4">The sequence shown here is derived from an EMBL/GenBank/DDBJ whole genome shotgun (WGS) entry which is preliminary data.</text>
</comment>
<dbReference type="InParanoid" id="A0A1Y1XS48"/>
<feature type="compositionally biased region" description="Polar residues" evidence="1">
    <location>
        <begin position="166"/>
        <end position="206"/>
    </location>
</feature>
<evidence type="ECO:0000256" key="1">
    <source>
        <dbReference type="SAM" id="MobiDB-lite"/>
    </source>
</evidence>
<keyword evidence="3" id="KW-0732">Signal</keyword>
<evidence type="ECO:0000313" key="4">
    <source>
        <dbReference type="EMBL" id="ORX88571.1"/>
    </source>
</evidence>
<accession>A0A1Y1XS48</accession>
<gene>
    <name evidence="4" type="ORF">K493DRAFT_77095</name>
</gene>
<proteinExistence type="predicted"/>
<evidence type="ECO:0000256" key="2">
    <source>
        <dbReference type="SAM" id="Phobius"/>
    </source>
</evidence>
<dbReference type="OrthoDB" id="5592858at2759"/>
<keyword evidence="2" id="KW-1133">Transmembrane helix</keyword>
<evidence type="ECO:0008006" key="6">
    <source>
        <dbReference type="Google" id="ProtNLM"/>
    </source>
</evidence>
<feature type="signal peptide" evidence="3">
    <location>
        <begin position="1"/>
        <end position="27"/>
    </location>
</feature>